<comment type="catalytic activity">
    <reaction evidence="4">
        <text>2 [molybdopterin-synthase sulfur-carrier protein]-C-terminal-Gly-aminoethanethioate + cyclic pyranopterin phosphate + H2O = molybdopterin + 2 [molybdopterin-synthase sulfur-carrier protein]-C-terminal Gly-Gly + 2 H(+)</text>
        <dbReference type="Rhea" id="RHEA:26333"/>
        <dbReference type="Rhea" id="RHEA-COMP:12202"/>
        <dbReference type="Rhea" id="RHEA-COMP:19907"/>
        <dbReference type="ChEBI" id="CHEBI:15377"/>
        <dbReference type="ChEBI" id="CHEBI:15378"/>
        <dbReference type="ChEBI" id="CHEBI:58698"/>
        <dbReference type="ChEBI" id="CHEBI:59648"/>
        <dbReference type="ChEBI" id="CHEBI:90778"/>
        <dbReference type="ChEBI" id="CHEBI:232372"/>
        <dbReference type="EC" id="2.8.1.12"/>
    </reaction>
</comment>
<comment type="subcellular location">
    <subcellularLocation>
        <location evidence="4">Cytoplasm</location>
    </subcellularLocation>
</comment>
<comment type="function">
    <text evidence="4">Catalytic subunit of the molybdopterin synthase complex, a complex that catalyzes the conversion of precursor Z into molybdopterin. Acts by mediating the incorporation of 2 sulfur atoms from thiocarboxylated MOCS2A into precursor Z to generate a dithiolene group.</text>
</comment>
<dbReference type="Proteomes" id="UP000005237">
    <property type="component" value="Unassembled WGS sequence"/>
</dbReference>
<dbReference type="PANTHER" id="PTHR23404">
    <property type="entry name" value="MOLYBDOPTERIN SYNTHASE RELATED"/>
    <property type="match status" value="1"/>
</dbReference>
<dbReference type="GO" id="GO:0006777">
    <property type="term" value="P:Mo-molybdopterin cofactor biosynthetic process"/>
    <property type="evidence" value="ECO:0007669"/>
    <property type="project" value="UniProtKB-UniRule"/>
</dbReference>
<protein>
    <recommendedName>
        <fullName evidence="4">Molybdopterin synthase catalytic subunit</fullName>
        <ecNumber evidence="4">2.8.1.12</ecNumber>
    </recommendedName>
    <alternativeName>
        <fullName evidence="4">Molybdenum cofactor synthesis protein 2 large subunit</fullName>
    </alternativeName>
    <alternativeName>
        <fullName evidence="4">Molybdenum cofactor synthesis protein 2B</fullName>
        <shortName evidence="4">MOCS2B</shortName>
    </alternativeName>
</protein>
<keyword evidence="1 4" id="KW-0963">Cytoplasm</keyword>
<dbReference type="InterPro" id="IPR003448">
    <property type="entry name" value="Mopterin_biosynth_MoaE"/>
</dbReference>
<evidence type="ECO:0000313" key="7">
    <source>
        <dbReference type="Proteomes" id="UP000005237"/>
    </source>
</evidence>
<feature type="region of interest" description="Disordered" evidence="5">
    <location>
        <begin position="224"/>
        <end position="249"/>
    </location>
</feature>
<dbReference type="EnsemblMetazoa" id="CJA17701.1">
    <property type="protein sequence ID" value="CJA17701.1"/>
    <property type="gene ID" value="WBGene00136903"/>
</dbReference>
<dbReference type="HAMAP" id="MF_03052">
    <property type="entry name" value="MOC2B"/>
    <property type="match status" value="1"/>
</dbReference>
<keyword evidence="2 4" id="KW-0808">Transferase</keyword>
<dbReference type="GO" id="GO:1990140">
    <property type="term" value="C:molybdopterin synthase complex"/>
    <property type="evidence" value="ECO:0007669"/>
    <property type="project" value="UniProtKB-UniRule"/>
</dbReference>
<accession>A0A8R1E1C5</accession>
<reference evidence="6" key="2">
    <citation type="submission" date="2022-06" db="UniProtKB">
        <authorList>
            <consortium name="EnsemblMetazoa"/>
        </authorList>
    </citation>
    <scope>IDENTIFICATION</scope>
    <source>
        <strain evidence="6">DF5081</strain>
    </source>
</reference>
<feature type="compositionally biased region" description="Basic and acidic residues" evidence="5">
    <location>
        <begin position="224"/>
        <end position="243"/>
    </location>
</feature>
<reference evidence="7" key="1">
    <citation type="submission" date="2010-08" db="EMBL/GenBank/DDBJ databases">
        <authorList>
            <consortium name="Caenorhabditis japonica Sequencing Consortium"/>
            <person name="Wilson R.K."/>
        </authorList>
    </citation>
    <scope>NUCLEOTIDE SEQUENCE [LARGE SCALE GENOMIC DNA]</scope>
    <source>
        <strain evidence="7">DF5081</strain>
    </source>
</reference>
<proteinExistence type="inferred from homology"/>
<dbReference type="InterPro" id="IPR036563">
    <property type="entry name" value="MoaE_sf"/>
</dbReference>
<organism evidence="6 7">
    <name type="scientific">Caenorhabditis japonica</name>
    <dbReference type="NCBI Taxonomy" id="281687"/>
    <lineage>
        <taxon>Eukaryota</taxon>
        <taxon>Metazoa</taxon>
        <taxon>Ecdysozoa</taxon>
        <taxon>Nematoda</taxon>
        <taxon>Chromadorea</taxon>
        <taxon>Rhabditida</taxon>
        <taxon>Rhabditina</taxon>
        <taxon>Rhabditomorpha</taxon>
        <taxon>Rhabditoidea</taxon>
        <taxon>Rhabditidae</taxon>
        <taxon>Peloderinae</taxon>
        <taxon>Caenorhabditis</taxon>
    </lineage>
</organism>
<feature type="binding site" evidence="4">
    <location>
        <begin position="195"/>
        <end position="196"/>
    </location>
    <ligand>
        <name>substrate</name>
    </ligand>
</feature>
<dbReference type="EC" id="2.8.1.12" evidence="4"/>
<keyword evidence="7" id="KW-1185">Reference proteome</keyword>
<evidence type="ECO:0000256" key="3">
    <source>
        <dbReference type="ARBA" id="ARBA00023150"/>
    </source>
</evidence>
<dbReference type="InterPro" id="IPR028888">
    <property type="entry name" value="MOCS2B_euk"/>
</dbReference>
<feature type="binding site" evidence="4">
    <location>
        <position position="211"/>
    </location>
    <ligand>
        <name>substrate</name>
    </ligand>
</feature>
<sequence length="249" mass="28779">MITEMDEILELCDRVIVLTLDVNTCRQRREARTDYVPPDTPGYFEHVAFPAYLRHLNRALIRSRTDARFTFIDVSEPRYSDRNESIIDYRTQILNDHIKITDTRLDLETIMKLAADSSCGAISTFCGVTRDNHDGRGVASLSYDAHDLMAYKKLRKICARIREQHPDIRKIVIFHRVGEVKVGESSVIICTSSPHRKSAIHATEMCIDLLKEEVPIFKYEEYTDGEEKGKWKSNEEDKKEKNVAEQLNL</sequence>
<evidence type="ECO:0000313" key="6">
    <source>
        <dbReference type="EnsemblMetazoa" id="CJA17701.1"/>
    </source>
</evidence>
<evidence type="ECO:0000256" key="4">
    <source>
        <dbReference type="HAMAP-Rule" id="MF_03052"/>
    </source>
</evidence>
<dbReference type="Gene3D" id="3.90.1170.40">
    <property type="entry name" value="Molybdopterin biosynthesis MoaE subunit"/>
    <property type="match status" value="1"/>
</dbReference>
<dbReference type="SUPFAM" id="SSF54690">
    <property type="entry name" value="Molybdopterin synthase subunit MoaE"/>
    <property type="match status" value="1"/>
</dbReference>
<evidence type="ECO:0000256" key="2">
    <source>
        <dbReference type="ARBA" id="ARBA00022679"/>
    </source>
</evidence>
<keyword evidence="3 4" id="KW-0501">Molybdenum cofactor biosynthesis</keyword>
<evidence type="ECO:0000256" key="1">
    <source>
        <dbReference type="ARBA" id="ARBA00022490"/>
    </source>
</evidence>
<name>A0A8R1E1C5_CAEJA</name>
<dbReference type="Gene3D" id="3.40.50.300">
    <property type="entry name" value="P-loop containing nucleotide triphosphate hydrolases"/>
    <property type="match status" value="1"/>
</dbReference>
<feature type="binding site" evidence="4">
    <location>
        <begin position="218"/>
        <end position="220"/>
    </location>
    <ligand>
        <name>substrate</name>
    </ligand>
</feature>
<dbReference type="AlphaFoldDB" id="A0A8R1E1C5"/>
<comment type="pathway">
    <text evidence="4">Cofactor biosynthesis; molybdopterin biosynthesis.</text>
</comment>
<dbReference type="FunFam" id="3.90.1170.40:FF:000002">
    <property type="entry name" value="Molybdopterin synthase catalytic subunit"/>
    <property type="match status" value="1"/>
</dbReference>
<dbReference type="GO" id="GO:0030366">
    <property type="term" value="F:molybdopterin synthase activity"/>
    <property type="evidence" value="ECO:0007669"/>
    <property type="project" value="UniProtKB-UniRule"/>
</dbReference>
<dbReference type="CDD" id="cd00756">
    <property type="entry name" value="MoaE"/>
    <property type="match status" value="1"/>
</dbReference>
<dbReference type="InterPro" id="IPR027417">
    <property type="entry name" value="P-loop_NTPase"/>
</dbReference>
<comment type="subunit">
    <text evidence="4">Heterotetramer; composed of 2 small (MOCS2A) and 2 large (MOCS2B) subunits.</text>
</comment>
<dbReference type="Pfam" id="PF02391">
    <property type="entry name" value="MoaE"/>
    <property type="match status" value="1"/>
</dbReference>
<evidence type="ECO:0000256" key="5">
    <source>
        <dbReference type="SAM" id="MobiDB-lite"/>
    </source>
</evidence>
<comment type="similarity">
    <text evidence="4">Belongs to the MoaE family. MOCS2B subfamily.</text>
</comment>